<comment type="caution">
    <text evidence="2">The sequence shown here is derived from an EMBL/GenBank/DDBJ whole genome shotgun (WGS) entry which is preliminary data.</text>
</comment>
<evidence type="ECO:0000256" key="1">
    <source>
        <dbReference type="SAM" id="SignalP"/>
    </source>
</evidence>
<feature type="signal peptide" evidence="1">
    <location>
        <begin position="1"/>
        <end position="24"/>
    </location>
</feature>
<keyword evidence="1" id="KW-0732">Signal</keyword>
<feature type="chain" id="PRO_5041897863" evidence="1">
    <location>
        <begin position="25"/>
        <end position="86"/>
    </location>
</feature>
<sequence>MQLKSTAPATALGIFIALASTAIATTLPYPQCNTVACPTSYPAGNKCTLIDRVPYLLTLNFPNYTLEACQKIIPSTQLDLDECNYI</sequence>
<dbReference type="Proteomes" id="UP001194580">
    <property type="component" value="Unassembled WGS sequence"/>
</dbReference>
<protein>
    <submittedName>
        <fullName evidence="2">Uncharacterized protein</fullName>
    </submittedName>
</protein>
<keyword evidence="3" id="KW-1185">Reference proteome</keyword>
<name>A0AAD4D045_9FUNG</name>
<dbReference type="EMBL" id="JAAAIL010004183">
    <property type="protein sequence ID" value="KAG0248190.1"/>
    <property type="molecule type" value="Genomic_DNA"/>
</dbReference>
<proteinExistence type="predicted"/>
<dbReference type="AlphaFoldDB" id="A0AAD4D045"/>
<gene>
    <name evidence="2" type="ORF">BGZ95_008165</name>
</gene>
<reference evidence="2" key="1">
    <citation type="journal article" date="2020" name="Fungal Divers.">
        <title>Resolving the Mortierellaceae phylogeny through synthesis of multi-gene phylogenetics and phylogenomics.</title>
        <authorList>
            <person name="Vandepol N."/>
            <person name="Liber J."/>
            <person name="Desiro A."/>
            <person name="Na H."/>
            <person name="Kennedy M."/>
            <person name="Barry K."/>
            <person name="Grigoriev I.V."/>
            <person name="Miller A.N."/>
            <person name="O'Donnell K."/>
            <person name="Stajich J.E."/>
            <person name="Bonito G."/>
        </authorList>
    </citation>
    <scope>NUCLEOTIDE SEQUENCE</scope>
    <source>
        <strain evidence="2">NRRL 28262</strain>
    </source>
</reference>
<accession>A0AAD4D045</accession>
<organism evidence="2 3">
    <name type="scientific">Linnemannia exigua</name>
    <dbReference type="NCBI Taxonomy" id="604196"/>
    <lineage>
        <taxon>Eukaryota</taxon>
        <taxon>Fungi</taxon>
        <taxon>Fungi incertae sedis</taxon>
        <taxon>Mucoromycota</taxon>
        <taxon>Mortierellomycotina</taxon>
        <taxon>Mortierellomycetes</taxon>
        <taxon>Mortierellales</taxon>
        <taxon>Mortierellaceae</taxon>
        <taxon>Linnemannia</taxon>
    </lineage>
</organism>
<evidence type="ECO:0000313" key="2">
    <source>
        <dbReference type="EMBL" id="KAG0248190.1"/>
    </source>
</evidence>
<feature type="non-terminal residue" evidence="2">
    <location>
        <position position="86"/>
    </location>
</feature>
<evidence type="ECO:0000313" key="3">
    <source>
        <dbReference type="Proteomes" id="UP001194580"/>
    </source>
</evidence>